<feature type="signal peptide" evidence="3">
    <location>
        <begin position="1"/>
        <end position="36"/>
    </location>
</feature>
<feature type="transmembrane region" description="Helical" evidence="2">
    <location>
        <begin position="268"/>
        <end position="291"/>
    </location>
</feature>
<proteinExistence type="predicted"/>
<name>A0A7E6FIQ7_9MOLL</name>
<feature type="region of interest" description="Disordered" evidence="1">
    <location>
        <begin position="323"/>
        <end position="484"/>
    </location>
</feature>
<evidence type="ECO:0000256" key="1">
    <source>
        <dbReference type="SAM" id="MobiDB-lite"/>
    </source>
</evidence>
<dbReference type="RefSeq" id="XP_036366772.1">
    <property type="nucleotide sequence ID" value="XM_036510879.1"/>
</dbReference>
<keyword evidence="2" id="KW-0812">Transmembrane</keyword>
<feature type="compositionally biased region" description="Polar residues" evidence="1">
    <location>
        <begin position="434"/>
        <end position="449"/>
    </location>
</feature>
<organism evidence="4 5">
    <name type="scientific">Octopus sinensis</name>
    <name type="common">East Asian common octopus</name>
    <dbReference type="NCBI Taxonomy" id="2607531"/>
    <lineage>
        <taxon>Eukaryota</taxon>
        <taxon>Metazoa</taxon>
        <taxon>Spiralia</taxon>
        <taxon>Lophotrochozoa</taxon>
        <taxon>Mollusca</taxon>
        <taxon>Cephalopoda</taxon>
        <taxon>Coleoidea</taxon>
        <taxon>Octopodiformes</taxon>
        <taxon>Octopoda</taxon>
        <taxon>Incirrata</taxon>
        <taxon>Octopodidae</taxon>
        <taxon>Octopus</taxon>
    </lineage>
</organism>
<feature type="chain" id="PRO_5028911674" evidence="3">
    <location>
        <begin position="37"/>
        <end position="484"/>
    </location>
</feature>
<evidence type="ECO:0000256" key="3">
    <source>
        <dbReference type="SAM" id="SignalP"/>
    </source>
</evidence>
<keyword evidence="3" id="KW-0732">Signal</keyword>
<keyword evidence="2" id="KW-0472">Membrane</keyword>
<dbReference type="Proteomes" id="UP000515154">
    <property type="component" value="Linkage group LG18"/>
</dbReference>
<gene>
    <name evidence="5" type="primary">LOC115221679</name>
</gene>
<reference evidence="5" key="1">
    <citation type="submission" date="2025-08" db="UniProtKB">
        <authorList>
            <consortium name="RefSeq"/>
        </authorList>
    </citation>
    <scope>IDENTIFICATION</scope>
</reference>
<keyword evidence="2" id="KW-1133">Transmembrane helix</keyword>
<protein>
    <submittedName>
        <fullName evidence="5">Uncharacterized protein LOC115221679 isoform X1</fullName>
    </submittedName>
</protein>
<keyword evidence="4" id="KW-1185">Reference proteome</keyword>
<accession>A0A7E6FIQ7</accession>
<sequence>MSCSYIIVAGGSRRPFLLTMLSTTFLVMTMIVMTSAEDSAEITSLEPKDGFKIGGRMNITCSLTTDNLLTFMLMRNSTIVVEIQYQKKAQGYVIIKKEMGFDCNLPSDNNVVKCWKNGLNCNDVAWYKCETNTAISSSKSLKVKSSIRSLREPFPPPEENQISTFTCDADVASSESSVVFRWTVNRGNNIDGVESEDRRVQVPKSSNCYTTVKSDYRYNVTIRDSSNTTITCTIFSESRSHTFSIPGRIPVTEAPVVGTAGGLDGGTIAGIVLGVIALIVLVVLLIWFFVIRKKADKPDTKPKSTGPPPTRKDYDERENAIYAKTDKMKQSEPSEALTDNHVYENNKAKGSRRHHPKKGSEFLPSHGDATDQMDELDEPYPPPPPPPPPSKPNHPPPVGLQDQLHYAELQLAVEDSKSRRSKYIPRTETPYAETKQTGRANANPRNNQDIGVYTVEGKANPVMNVEDEDDGGSYSQRYAPGSAV</sequence>
<evidence type="ECO:0000256" key="2">
    <source>
        <dbReference type="SAM" id="Phobius"/>
    </source>
</evidence>
<feature type="compositionally biased region" description="Basic and acidic residues" evidence="1">
    <location>
        <begin position="323"/>
        <end position="332"/>
    </location>
</feature>
<feature type="compositionally biased region" description="Pro residues" evidence="1">
    <location>
        <begin position="379"/>
        <end position="398"/>
    </location>
</feature>
<evidence type="ECO:0000313" key="5">
    <source>
        <dbReference type="RefSeq" id="XP_036366772.1"/>
    </source>
</evidence>
<evidence type="ECO:0000313" key="4">
    <source>
        <dbReference type="Proteomes" id="UP000515154"/>
    </source>
</evidence>
<feature type="region of interest" description="Disordered" evidence="1">
    <location>
        <begin position="297"/>
        <end position="316"/>
    </location>
</feature>
<dbReference type="AlphaFoldDB" id="A0A7E6FIQ7"/>